<dbReference type="PANTHER" id="PTHR11431">
    <property type="entry name" value="FERRITIN"/>
    <property type="match status" value="1"/>
</dbReference>
<evidence type="ECO:0000256" key="1">
    <source>
        <dbReference type="PIRSR" id="PIRSR601519-1"/>
    </source>
</evidence>
<dbReference type="GO" id="GO:0008198">
    <property type="term" value="F:ferrous iron binding"/>
    <property type="evidence" value="ECO:0007669"/>
    <property type="project" value="TreeGrafter"/>
</dbReference>
<dbReference type="GO" id="GO:0005737">
    <property type="term" value="C:cytoplasm"/>
    <property type="evidence" value="ECO:0007669"/>
    <property type="project" value="TreeGrafter"/>
</dbReference>
<keyword evidence="2" id="KW-0560">Oxidoreductase</keyword>
<feature type="binding site" evidence="1">
    <location>
        <position position="13"/>
    </location>
    <ligand>
        <name>Fe cation</name>
        <dbReference type="ChEBI" id="CHEBI:24875"/>
        <label>1</label>
    </ligand>
</feature>
<dbReference type="GO" id="GO:0006826">
    <property type="term" value="P:iron ion transport"/>
    <property type="evidence" value="ECO:0007669"/>
    <property type="project" value="InterPro"/>
</dbReference>
<dbReference type="PANTHER" id="PTHR11431:SF75">
    <property type="entry name" value="FERRITIN"/>
    <property type="match status" value="1"/>
</dbReference>
<proteinExistence type="inferred from homology"/>
<name>S5N3W4_9ARAC</name>
<comment type="catalytic activity">
    <reaction evidence="2">
        <text>4 Fe(2+) + O2 + 4 H(+) = 4 Fe(3+) + 2 H2O</text>
        <dbReference type="Rhea" id="RHEA:11148"/>
        <dbReference type="ChEBI" id="CHEBI:15377"/>
        <dbReference type="ChEBI" id="CHEBI:15378"/>
        <dbReference type="ChEBI" id="CHEBI:15379"/>
        <dbReference type="ChEBI" id="CHEBI:29033"/>
        <dbReference type="ChEBI" id="CHEBI:29034"/>
        <dbReference type="EC" id="1.16.3.1"/>
    </reaction>
</comment>
<dbReference type="GO" id="GO:0008199">
    <property type="term" value="F:ferric iron binding"/>
    <property type="evidence" value="ECO:0007669"/>
    <property type="project" value="InterPro"/>
</dbReference>
<keyword evidence="2" id="KW-0409">Iron storage</keyword>
<dbReference type="EMBL" id="KC480148">
    <property type="protein sequence ID" value="AGR53511.1"/>
    <property type="molecule type" value="Genomic_DNA"/>
</dbReference>
<dbReference type="InterPro" id="IPR012347">
    <property type="entry name" value="Ferritin-like"/>
</dbReference>
<evidence type="ECO:0000259" key="3">
    <source>
        <dbReference type="PROSITE" id="PS50905"/>
    </source>
</evidence>
<dbReference type="GO" id="GO:0006879">
    <property type="term" value="P:intracellular iron ion homeostasis"/>
    <property type="evidence" value="ECO:0007669"/>
    <property type="project" value="UniProtKB-KW"/>
</dbReference>
<dbReference type="InterPro" id="IPR009040">
    <property type="entry name" value="Ferritin-like_diiron"/>
</dbReference>
<dbReference type="InterPro" id="IPR001519">
    <property type="entry name" value="Ferritin"/>
</dbReference>
<evidence type="ECO:0000256" key="2">
    <source>
        <dbReference type="RuleBase" id="RU361145"/>
    </source>
</evidence>
<reference evidence="4" key="1">
    <citation type="journal article" date="2013" name="Toxicon">
        <title>Transcriptome analysis of venom glands from a single fishing spider Dolomedes mizhoanus.</title>
        <authorList>
            <person name="Jiang L."/>
            <person name="Liu C."/>
            <person name="Duan Z."/>
            <person name="Deng M."/>
            <person name="Tang X."/>
            <person name="Liang S."/>
        </authorList>
    </citation>
    <scope>NUCLEOTIDE SEQUENCE</scope>
    <source>
        <strain evidence="4">DM-352</strain>
    </source>
</reference>
<dbReference type="AlphaFoldDB" id="S5N3W4"/>
<dbReference type="PROSITE" id="PS50905">
    <property type="entry name" value="FERRITIN_LIKE"/>
    <property type="match status" value="1"/>
</dbReference>
<keyword evidence="1 2" id="KW-0408">Iron</keyword>
<keyword evidence="1 2" id="KW-0479">Metal-binding</keyword>
<comment type="function">
    <text evidence="2">Stores iron in a soluble, non-toxic, readily available form. Important for iron homeostasis. Iron is taken up in the ferrous form and deposited as ferric hydroxides after oxidation.</text>
</comment>
<sequence>MCDFLEGEFLKEQVEAIKEISDYVTNLQRVGTGLGEYMFDKETLHGEDD</sequence>
<dbReference type="Gene3D" id="1.20.1260.10">
    <property type="match status" value="1"/>
</dbReference>
<organism evidence="4">
    <name type="scientific">Dolomedes mizhoanus</name>
    <dbReference type="NCBI Taxonomy" id="1366394"/>
    <lineage>
        <taxon>Eukaryota</taxon>
        <taxon>Metazoa</taxon>
        <taxon>Ecdysozoa</taxon>
        <taxon>Arthropoda</taxon>
        <taxon>Chelicerata</taxon>
        <taxon>Arachnida</taxon>
        <taxon>Araneae</taxon>
        <taxon>Araneomorphae</taxon>
        <taxon>Entelegynae</taxon>
        <taxon>Lycosoidea</taxon>
        <taxon>Pisauridae</taxon>
        <taxon>Dolomedes</taxon>
    </lineage>
</organism>
<comment type="similarity">
    <text evidence="2">Belongs to the ferritin family.</text>
</comment>
<protein>
    <recommendedName>
        <fullName evidence="2">Ferritin</fullName>
        <ecNumber evidence="2">1.16.3.1</ecNumber>
    </recommendedName>
</protein>
<accession>S5N3W4</accession>
<dbReference type="EC" id="1.16.3.1" evidence="2"/>
<dbReference type="InterPro" id="IPR009078">
    <property type="entry name" value="Ferritin-like_SF"/>
</dbReference>
<feature type="domain" description="Ferritin-like diiron" evidence="3">
    <location>
        <begin position="1"/>
        <end position="31"/>
    </location>
</feature>
<dbReference type="GO" id="GO:0004322">
    <property type="term" value="F:ferroxidase activity"/>
    <property type="evidence" value="ECO:0007669"/>
    <property type="project" value="UniProtKB-EC"/>
</dbReference>
<evidence type="ECO:0000313" key="4">
    <source>
        <dbReference type="EMBL" id="AGR53511.1"/>
    </source>
</evidence>
<dbReference type="SUPFAM" id="SSF47240">
    <property type="entry name" value="Ferritin-like"/>
    <property type="match status" value="1"/>
</dbReference>